<evidence type="ECO:0000256" key="3">
    <source>
        <dbReference type="ARBA" id="ARBA00022723"/>
    </source>
</evidence>
<dbReference type="GO" id="GO:0006147">
    <property type="term" value="P:guanine catabolic process"/>
    <property type="evidence" value="ECO:0007669"/>
    <property type="project" value="UniProtKB-UniRule"/>
</dbReference>
<evidence type="ECO:0000313" key="11">
    <source>
        <dbReference type="Proteomes" id="UP000326198"/>
    </source>
</evidence>
<dbReference type="Pfam" id="PF01979">
    <property type="entry name" value="Amidohydro_1"/>
    <property type="match status" value="1"/>
</dbReference>
<dbReference type="GO" id="GO:0005829">
    <property type="term" value="C:cytosol"/>
    <property type="evidence" value="ECO:0007669"/>
    <property type="project" value="TreeGrafter"/>
</dbReference>
<dbReference type="PANTHER" id="PTHR11271:SF49">
    <property type="entry name" value="GUANINE DEAMINASE"/>
    <property type="match status" value="1"/>
</dbReference>
<dbReference type="InterPro" id="IPR006680">
    <property type="entry name" value="Amidohydro-rel"/>
</dbReference>
<dbReference type="Gene3D" id="3.20.20.140">
    <property type="entry name" value="Metal-dependent hydrolases"/>
    <property type="match status" value="1"/>
</dbReference>
<comment type="catalytic activity">
    <reaction evidence="6 8">
        <text>guanine + H2O + H(+) = xanthine + NH4(+)</text>
        <dbReference type="Rhea" id="RHEA:14665"/>
        <dbReference type="ChEBI" id="CHEBI:15377"/>
        <dbReference type="ChEBI" id="CHEBI:15378"/>
        <dbReference type="ChEBI" id="CHEBI:16235"/>
        <dbReference type="ChEBI" id="CHEBI:17712"/>
        <dbReference type="ChEBI" id="CHEBI:28938"/>
        <dbReference type="EC" id="3.5.4.3"/>
    </reaction>
</comment>
<evidence type="ECO:0000259" key="9">
    <source>
        <dbReference type="Pfam" id="PF01979"/>
    </source>
</evidence>
<feature type="domain" description="Amidohydrolase-related" evidence="9">
    <location>
        <begin position="78"/>
        <end position="454"/>
    </location>
</feature>
<proteinExistence type="inferred from homology"/>
<comment type="function">
    <text evidence="7 8">Catalyzes the hydrolytic deamination of guanine, producing xanthine and ammonia.</text>
</comment>
<reference evidence="10 11" key="1">
    <citation type="submission" date="2019-04" db="EMBL/GenBank/DDBJ databases">
        <title>Friends and foes A comparative genomics studyof 23 Aspergillus species from section Flavi.</title>
        <authorList>
            <consortium name="DOE Joint Genome Institute"/>
            <person name="Kjaerbolling I."/>
            <person name="Vesth T."/>
            <person name="Frisvad J.C."/>
            <person name="Nybo J.L."/>
            <person name="Theobald S."/>
            <person name="Kildgaard S."/>
            <person name="Isbrandt T."/>
            <person name="Kuo A."/>
            <person name="Sato A."/>
            <person name="Lyhne E.K."/>
            <person name="Kogle M.E."/>
            <person name="Wiebenga A."/>
            <person name="Kun R.S."/>
            <person name="Lubbers R.J."/>
            <person name="Makela M.R."/>
            <person name="Barry K."/>
            <person name="Chovatia M."/>
            <person name="Clum A."/>
            <person name="Daum C."/>
            <person name="Haridas S."/>
            <person name="He G."/>
            <person name="LaButti K."/>
            <person name="Lipzen A."/>
            <person name="Mondo S."/>
            <person name="Riley R."/>
            <person name="Salamov A."/>
            <person name="Simmons B.A."/>
            <person name="Magnuson J.K."/>
            <person name="Henrissat B."/>
            <person name="Mortensen U.H."/>
            <person name="Larsen T.O."/>
            <person name="Devries R.P."/>
            <person name="Grigoriev I.V."/>
            <person name="Machida M."/>
            <person name="Baker S.E."/>
            <person name="Andersen M.R."/>
        </authorList>
    </citation>
    <scope>NUCLEOTIDE SEQUENCE [LARGE SCALE GENOMIC DNA]</scope>
    <source>
        <strain evidence="10 11">IBT 29228</strain>
    </source>
</reference>
<organism evidence="10 11">
    <name type="scientific">Aspergillus bertholletiae</name>
    <dbReference type="NCBI Taxonomy" id="1226010"/>
    <lineage>
        <taxon>Eukaryota</taxon>
        <taxon>Fungi</taxon>
        <taxon>Dikarya</taxon>
        <taxon>Ascomycota</taxon>
        <taxon>Pezizomycotina</taxon>
        <taxon>Eurotiomycetes</taxon>
        <taxon>Eurotiomycetidae</taxon>
        <taxon>Eurotiales</taxon>
        <taxon>Aspergillaceae</taxon>
        <taxon>Aspergillus</taxon>
        <taxon>Aspergillus subgen. Circumdati</taxon>
    </lineage>
</organism>
<evidence type="ECO:0000256" key="6">
    <source>
        <dbReference type="ARBA" id="ARBA00051148"/>
    </source>
</evidence>
<dbReference type="GO" id="GO:0008892">
    <property type="term" value="F:guanine deaminase activity"/>
    <property type="evidence" value="ECO:0007669"/>
    <property type="project" value="UniProtKB-UniRule"/>
</dbReference>
<dbReference type="EMBL" id="ML736292">
    <property type="protein sequence ID" value="KAE8374187.1"/>
    <property type="molecule type" value="Genomic_DNA"/>
</dbReference>
<evidence type="ECO:0000256" key="5">
    <source>
        <dbReference type="ARBA" id="ARBA00022833"/>
    </source>
</evidence>
<dbReference type="SUPFAM" id="SSF51338">
    <property type="entry name" value="Composite domain of metallo-dependent hydrolases"/>
    <property type="match status" value="1"/>
</dbReference>
<evidence type="ECO:0000256" key="2">
    <source>
        <dbReference type="ARBA" id="ARBA00006745"/>
    </source>
</evidence>
<dbReference type="InterPro" id="IPR051607">
    <property type="entry name" value="Metallo-dep_hydrolases"/>
</dbReference>
<dbReference type="EC" id="3.5.4.3" evidence="8"/>
<dbReference type="PANTHER" id="PTHR11271">
    <property type="entry name" value="GUANINE DEAMINASE"/>
    <property type="match status" value="1"/>
</dbReference>
<dbReference type="InterPro" id="IPR032466">
    <property type="entry name" value="Metal_Hydrolase"/>
</dbReference>
<name>A0A5N7AWF6_9EURO</name>
<dbReference type="Gene3D" id="2.30.40.10">
    <property type="entry name" value="Urease, subunit C, domain 1"/>
    <property type="match status" value="1"/>
</dbReference>
<gene>
    <name evidence="10" type="ORF">BDV26DRAFT_296249</name>
</gene>
<evidence type="ECO:0000256" key="7">
    <source>
        <dbReference type="ARBA" id="ARBA00056079"/>
    </source>
</evidence>
<accession>A0A5N7AWF6</accession>
<dbReference type="SUPFAM" id="SSF51556">
    <property type="entry name" value="Metallo-dependent hydrolases"/>
    <property type="match status" value="1"/>
</dbReference>
<protein>
    <recommendedName>
        <fullName evidence="8">Guanine deaminase</fullName>
        <shortName evidence="8">Guanase</shortName>
        <ecNumber evidence="8">3.5.4.3</ecNumber>
    </recommendedName>
    <alternativeName>
        <fullName evidence="8">Guanine aminohydrolase</fullName>
    </alternativeName>
</protein>
<evidence type="ECO:0000256" key="4">
    <source>
        <dbReference type="ARBA" id="ARBA00022801"/>
    </source>
</evidence>
<dbReference type="InterPro" id="IPR011059">
    <property type="entry name" value="Metal-dep_hydrolase_composite"/>
</dbReference>
<evidence type="ECO:0000313" key="10">
    <source>
        <dbReference type="EMBL" id="KAE8374187.1"/>
    </source>
</evidence>
<keyword evidence="4 8" id="KW-0378">Hydrolase</keyword>
<dbReference type="FunFam" id="3.20.20.140:FF:000022">
    <property type="entry name" value="Guanine deaminase"/>
    <property type="match status" value="1"/>
</dbReference>
<dbReference type="UniPathway" id="UPA00603">
    <property type="reaction ID" value="UER00660"/>
</dbReference>
<comment type="pathway">
    <text evidence="1 8">Purine metabolism; guanine degradation; xanthine from guanine: step 1/1.</text>
</comment>
<dbReference type="NCBIfam" id="TIGR02967">
    <property type="entry name" value="guan_deamin"/>
    <property type="match status" value="1"/>
</dbReference>
<dbReference type="GO" id="GO:0008270">
    <property type="term" value="F:zinc ion binding"/>
    <property type="evidence" value="ECO:0007669"/>
    <property type="project" value="UniProtKB-UniRule"/>
</dbReference>
<comment type="similarity">
    <text evidence="2 8">Belongs to the metallo-dependent hydrolases superfamily. ATZ/TRZ family.</text>
</comment>
<keyword evidence="11" id="KW-1185">Reference proteome</keyword>
<comment type="cofactor">
    <cofactor evidence="8">
        <name>Zn(2+)</name>
        <dbReference type="ChEBI" id="CHEBI:29105"/>
    </cofactor>
    <text evidence="8">Binds 1 zinc ion per subunit.</text>
</comment>
<dbReference type="Proteomes" id="UP000326198">
    <property type="component" value="Unassembled WGS sequence"/>
</dbReference>
<dbReference type="OrthoDB" id="194468at2759"/>
<keyword evidence="3 8" id="KW-0479">Metal-binding</keyword>
<evidence type="ECO:0000256" key="8">
    <source>
        <dbReference type="RuleBase" id="RU366009"/>
    </source>
</evidence>
<dbReference type="InterPro" id="IPR014311">
    <property type="entry name" value="Guanine_deaminase"/>
</dbReference>
<evidence type="ECO:0000256" key="1">
    <source>
        <dbReference type="ARBA" id="ARBA00004984"/>
    </source>
</evidence>
<keyword evidence="5 8" id="KW-0862">Zinc</keyword>
<sequence>MTSTSTTNTAHAFHGTLIHSTDPTTLEILPNTLLIISPTGKIQSLHPSTNPTDIPTLLAQENHHPETTPLTTLSAAEFLIPGFIDTHTHAPQWSQRGLGRGIPLLTWLEQITFAHESKLADPVYAKQLYRAAVHGSLKQGITTACYYGSRHKDASVILAETCLALGQRALIGRCNMNRHAPHWYVDASAHESVADTVEFIATVKELDASTGLVTPVITPRFAITCDDALLAELGALVRRNPGIPVQTHFNESRGEVDFTRELFPQFANETELYDHFGLLTNRTILAHAIYPQPEELPRLKELDCGVAHCPIPNTTMDEFMVAPVREYLTRGIKVGLGTDCGGGYSSSMLDVMRAAFMVSVAKQTETNGRDAPLSIAESFYLATLGGARVAGLEDRVGRFAPGLEFDACLVRTDAAEGIMAPVEEEDGVEGAFEKFLMTGDDRNIVRVWVQGRQVKGSA</sequence>
<dbReference type="AlphaFoldDB" id="A0A5N7AWF6"/>